<gene>
    <name evidence="1" type="ORF">E5353_18250</name>
</gene>
<accession>A0A4S2CC88</accession>
<sequence length="106" mass="12753">MDKKRKIKLVNHLHNGNLLIYEITPLKEGYRTWLVIKQSEDPKYSFKIRKESFSIDDIANDYDVIGKHEFSDYMFLSTIEDVDNFLHDYNLTLEEFIESWNTDYPL</sequence>
<proteinExistence type="predicted"/>
<dbReference type="RefSeq" id="WP_136000582.1">
    <property type="nucleotide sequence ID" value="NZ_SRYX01000143.1"/>
</dbReference>
<protein>
    <submittedName>
        <fullName evidence="1">Uncharacterized protein</fullName>
    </submittedName>
</protein>
<comment type="caution">
    <text evidence="1">The sequence shown here is derived from an EMBL/GenBank/DDBJ whole genome shotgun (WGS) entry which is preliminary data.</text>
</comment>
<organism evidence="1 2">
    <name type="scientific">Bacteroides caecimuris</name>
    <dbReference type="NCBI Taxonomy" id="1796613"/>
    <lineage>
        <taxon>Bacteria</taxon>
        <taxon>Pseudomonadati</taxon>
        <taxon>Bacteroidota</taxon>
        <taxon>Bacteroidia</taxon>
        <taxon>Bacteroidales</taxon>
        <taxon>Bacteroidaceae</taxon>
        <taxon>Bacteroides</taxon>
    </lineage>
</organism>
<dbReference type="Proteomes" id="UP000309566">
    <property type="component" value="Unassembled WGS sequence"/>
</dbReference>
<evidence type="ECO:0000313" key="2">
    <source>
        <dbReference type="Proteomes" id="UP000309566"/>
    </source>
</evidence>
<evidence type="ECO:0000313" key="1">
    <source>
        <dbReference type="EMBL" id="TGY24644.1"/>
    </source>
</evidence>
<reference evidence="1 2" key="1">
    <citation type="submission" date="2019-04" db="EMBL/GenBank/DDBJ databases">
        <title>Microbes associate with the intestines of laboratory mice.</title>
        <authorList>
            <person name="Navarre W."/>
            <person name="Wong E."/>
            <person name="Huang K."/>
            <person name="Tropini C."/>
            <person name="Ng K."/>
            <person name="Yu B."/>
        </authorList>
    </citation>
    <scope>NUCLEOTIDE SEQUENCE [LARGE SCALE GENOMIC DNA]</scope>
    <source>
        <strain evidence="1 2">NM63_1-25</strain>
    </source>
</reference>
<dbReference type="AlphaFoldDB" id="A0A4S2CC88"/>
<dbReference type="EMBL" id="SRYX01000143">
    <property type="protein sequence ID" value="TGY24644.1"/>
    <property type="molecule type" value="Genomic_DNA"/>
</dbReference>
<name>A0A4S2CC88_9BACE</name>